<dbReference type="Pfam" id="PF13776">
    <property type="entry name" value="DUF4172"/>
    <property type="match status" value="1"/>
</dbReference>
<dbReference type="InterPro" id="IPR040198">
    <property type="entry name" value="Fido_containing"/>
</dbReference>
<evidence type="ECO:0000259" key="3">
    <source>
        <dbReference type="PROSITE" id="PS51459"/>
    </source>
</evidence>
<feature type="binding site" evidence="2">
    <location>
        <begin position="271"/>
        <end position="272"/>
    </location>
    <ligand>
        <name>ATP</name>
        <dbReference type="ChEBI" id="CHEBI:30616"/>
    </ligand>
</feature>
<dbReference type="OrthoDB" id="9813719at2"/>
<name>A0A432MPS9_9BACT</name>
<proteinExistence type="predicted"/>
<evidence type="ECO:0000313" key="4">
    <source>
        <dbReference type="EMBL" id="RUL89464.1"/>
    </source>
</evidence>
<keyword evidence="2" id="KW-0067">ATP-binding</keyword>
<organism evidence="4 5">
    <name type="scientific">Tautonia sociabilis</name>
    <dbReference type="NCBI Taxonomy" id="2080755"/>
    <lineage>
        <taxon>Bacteria</taxon>
        <taxon>Pseudomonadati</taxon>
        <taxon>Planctomycetota</taxon>
        <taxon>Planctomycetia</taxon>
        <taxon>Isosphaerales</taxon>
        <taxon>Isosphaeraceae</taxon>
        <taxon>Tautonia</taxon>
    </lineage>
</organism>
<dbReference type="InterPro" id="IPR036597">
    <property type="entry name" value="Fido-like_dom_sf"/>
</dbReference>
<dbReference type="Pfam" id="PF02661">
    <property type="entry name" value="Fic"/>
    <property type="match status" value="1"/>
</dbReference>
<protein>
    <submittedName>
        <fullName evidence="4">Fic family protein</fullName>
    </submittedName>
</protein>
<dbReference type="PROSITE" id="PS51459">
    <property type="entry name" value="FIDO"/>
    <property type="match status" value="1"/>
</dbReference>
<feature type="domain" description="Fido" evidence="3">
    <location>
        <begin position="137"/>
        <end position="294"/>
    </location>
</feature>
<reference evidence="4 5" key="1">
    <citation type="submission" date="2018-12" db="EMBL/GenBank/DDBJ databases">
        <authorList>
            <person name="Toschakov S.V."/>
        </authorList>
    </citation>
    <scope>NUCLEOTIDE SEQUENCE [LARGE SCALE GENOMIC DNA]</scope>
    <source>
        <strain evidence="4 5">GM2012</strain>
    </source>
</reference>
<evidence type="ECO:0000256" key="2">
    <source>
        <dbReference type="PIRSR" id="PIRSR640198-2"/>
    </source>
</evidence>
<gene>
    <name evidence="4" type="ORF">TsocGM_01440</name>
</gene>
<dbReference type="GO" id="GO:0005524">
    <property type="term" value="F:ATP binding"/>
    <property type="evidence" value="ECO:0007669"/>
    <property type="project" value="UniProtKB-KW"/>
</dbReference>
<evidence type="ECO:0000256" key="1">
    <source>
        <dbReference type="PIRSR" id="PIRSR640198-1"/>
    </source>
</evidence>
<keyword evidence="2" id="KW-0547">Nucleotide-binding</keyword>
<keyword evidence="5" id="KW-1185">Reference proteome</keyword>
<evidence type="ECO:0000313" key="5">
    <source>
        <dbReference type="Proteomes" id="UP000280296"/>
    </source>
</evidence>
<dbReference type="SUPFAM" id="SSF140931">
    <property type="entry name" value="Fic-like"/>
    <property type="match status" value="1"/>
</dbReference>
<feature type="active site" evidence="1">
    <location>
        <position position="229"/>
    </location>
</feature>
<dbReference type="AlphaFoldDB" id="A0A432MPS9"/>
<accession>A0A432MPS9</accession>
<dbReference type="PANTHER" id="PTHR13504:SF33">
    <property type="entry name" value="FIC FAMILY PROTEIN"/>
    <property type="match status" value="1"/>
</dbReference>
<dbReference type="InterPro" id="IPR025230">
    <property type="entry name" value="DUF4172"/>
</dbReference>
<dbReference type="Gene3D" id="1.10.3290.10">
    <property type="entry name" value="Fido-like domain"/>
    <property type="match status" value="1"/>
</dbReference>
<dbReference type="EMBL" id="RYZH01000002">
    <property type="protein sequence ID" value="RUL89464.1"/>
    <property type="molecule type" value="Genomic_DNA"/>
</dbReference>
<reference evidence="4 5" key="2">
    <citation type="submission" date="2019-01" db="EMBL/GenBank/DDBJ databases">
        <title>Tautonia sociabilis, a novel thermotolerant planctomycete of Isosphaeraceae family, isolated from a 4000 m deep subterranean habitat.</title>
        <authorList>
            <person name="Kovaleva O.L."/>
            <person name="Elcheninov A.G."/>
            <person name="Van Heerden E."/>
            <person name="Toshchakov S.V."/>
            <person name="Novikov A."/>
            <person name="Bonch-Osmolovskaya E.A."/>
            <person name="Kublanov I.V."/>
        </authorList>
    </citation>
    <scope>NUCLEOTIDE SEQUENCE [LARGE SCALE GENOMIC DNA]</scope>
    <source>
        <strain evidence="4 5">GM2012</strain>
    </source>
</reference>
<sequence>MPAEKACPCGESGLVSSARDAENCVYIHLKTDWPKFHWDEEKTSAPLAAVRHRQGRLIGRMEALGFRLREEAVLDTLTQDVLKSSEIEGEILDRDQVRSSIARRLGMDIGALTPAERDVEGMVEMMLDATQHYDRPLNEDRLFGWHAALFPAGRSGTHRIRVGTWRDDGSGPTHVVSGPVGKERVHYEAPEAARVGREMAAFLAWYNGPSGIDAVLKAALAHLWFVTIHPFDDGNGRIARAIADMALARSEGSPSRFYSMSAQIRAERSDYYAILERTQKGTLDATGWIGWFLGCLDRAIDGAEATLGRVLKKARFWEEHASESLNDRQRKVLNRLLDGFEGKLTSSKWAALAKCSQDTAYRDILDLVGRRILTKDPFGGRSTSYSLTDPDS</sequence>
<feature type="binding site" evidence="2">
    <location>
        <begin position="233"/>
        <end position="240"/>
    </location>
    <ligand>
        <name>ATP</name>
        <dbReference type="ChEBI" id="CHEBI:30616"/>
    </ligand>
</feature>
<dbReference type="PANTHER" id="PTHR13504">
    <property type="entry name" value="FIDO DOMAIN-CONTAINING PROTEIN DDB_G0283145"/>
    <property type="match status" value="1"/>
</dbReference>
<comment type="caution">
    <text evidence="4">The sequence shown here is derived from an EMBL/GenBank/DDBJ whole genome shotgun (WGS) entry which is preliminary data.</text>
</comment>
<dbReference type="Proteomes" id="UP000280296">
    <property type="component" value="Unassembled WGS sequence"/>
</dbReference>
<dbReference type="InterPro" id="IPR003812">
    <property type="entry name" value="Fido"/>
</dbReference>